<proteinExistence type="predicted"/>
<name>A0A1Y5F7I3_9BACT</name>
<sequence length="198" mass="23105">MKKILLVLSLISLSLMAFYYLNADHEDMIEEDVKSPIEKSVPSAKTETVKTIPVPSKAVVSDNSVDAKSFEKYIDAVEEDWNKNIDDLFLEEAETAQHFIAEYKKLKNGYEAERERRYEKFHRMMEEKHGPNYSYSPSVDEEMYNEKLVKAYELSLSKIIGVEKMRKYMQVKDNFNRKLEDTAKNSKDGSDSFLLIEF</sequence>
<gene>
    <name evidence="2" type="ORF">A9Q84_11100</name>
</gene>
<keyword evidence="1" id="KW-0732">Signal</keyword>
<evidence type="ECO:0000256" key="1">
    <source>
        <dbReference type="SAM" id="SignalP"/>
    </source>
</evidence>
<evidence type="ECO:0000313" key="2">
    <source>
        <dbReference type="EMBL" id="OUR96876.1"/>
    </source>
</evidence>
<feature type="signal peptide" evidence="1">
    <location>
        <begin position="1"/>
        <end position="23"/>
    </location>
</feature>
<organism evidence="2 3">
    <name type="scientific">Halobacteriovorax marinus</name>
    <dbReference type="NCBI Taxonomy" id="97084"/>
    <lineage>
        <taxon>Bacteria</taxon>
        <taxon>Pseudomonadati</taxon>
        <taxon>Bdellovibrionota</taxon>
        <taxon>Bacteriovoracia</taxon>
        <taxon>Bacteriovoracales</taxon>
        <taxon>Halobacteriovoraceae</taxon>
        <taxon>Halobacteriovorax</taxon>
    </lineage>
</organism>
<dbReference type="EMBL" id="MAAO01000006">
    <property type="protein sequence ID" value="OUR96876.1"/>
    <property type="molecule type" value="Genomic_DNA"/>
</dbReference>
<protein>
    <submittedName>
        <fullName evidence="2">Uncharacterized protein</fullName>
    </submittedName>
</protein>
<accession>A0A1Y5F7I3</accession>
<feature type="chain" id="PRO_5013187093" evidence="1">
    <location>
        <begin position="24"/>
        <end position="198"/>
    </location>
</feature>
<reference evidence="3" key="1">
    <citation type="journal article" date="2017" name="Proc. Natl. Acad. Sci. U.S.A.">
        <title>Simulation of Deepwater Horizon oil plume reveals substrate specialization within a complex community of hydrocarbon-degraders.</title>
        <authorList>
            <person name="Hu P."/>
            <person name="Dubinsky E.A."/>
            <person name="Probst A.J."/>
            <person name="Wang J."/>
            <person name="Sieber C.M.K."/>
            <person name="Tom L.M."/>
            <person name="Gardinali P."/>
            <person name="Banfield J.F."/>
            <person name="Atlas R.M."/>
            <person name="Andersen G.L."/>
        </authorList>
    </citation>
    <scope>NUCLEOTIDE SEQUENCE [LARGE SCALE GENOMIC DNA]</scope>
</reference>
<dbReference type="AlphaFoldDB" id="A0A1Y5F7I3"/>
<dbReference type="Proteomes" id="UP000196531">
    <property type="component" value="Unassembled WGS sequence"/>
</dbReference>
<evidence type="ECO:0000313" key="3">
    <source>
        <dbReference type="Proteomes" id="UP000196531"/>
    </source>
</evidence>
<comment type="caution">
    <text evidence="2">The sequence shown here is derived from an EMBL/GenBank/DDBJ whole genome shotgun (WGS) entry which is preliminary data.</text>
</comment>